<dbReference type="EMBL" id="KF785751">
    <property type="protein sequence ID" value="AHH24772.1"/>
    <property type="molecule type" value="Genomic_DNA"/>
</dbReference>
<accession>A0A023J8P1</accession>
<evidence type="ECO:0000256" key="2">
    <source>
        <dbReference type="ARBA" id="ARBA00022581"/>
    </source>
</evidence>
<sequence length="134" mass="16199">MDFRTGELLTVTQCESGVYTWTIKNPLYFKITQHDERPFMTNHDIITIQIQFNYNLRKALGIHQCFLIFKIWTRLRPQTWRFLRVFKYQCMKYLDSLGVVSINNVIRACNHVLWDVIEKTEYVTHSNIIKFNLY</sequence>
<reference evidence="6" key="1">
    <citation type="submission" date="2013-10" db="EMBL/GenBank/DDBJ databases">
        <title>A new alphasatellite molecular associated with Ageratum yellow vein China virus in Philippine.</title>
        <authorList>
            <person name="She X."/>
            <person name="He Z."/>
        </authorList>
    </citation>
    <scope>NUCLEOTIDE SEQUENCE</scope>
    <source>
        <strain evidence="6">Sn3</strain>
    </source>
</reference>
<name>A0A023J8P1_9GEMI</name>
<dbReference type="PRINTS" id="PR00231">
    <property type="entry name" value="GEMCOATAL3"/>
</dbReference>
<proteinExistence type="inferred from homology"/>
<evidence type="ECO:0000256" key="5">
    <source>
        <dbReference type="RuleBase" id="RU363029"/>
    </source>
</evidence>
<protein>
    <recommendedName>
        <fullName evidence="5">Replication enhancer</fullName>
        <shortName evidence="5">REn</shortName>
    </recommendedName>
</protein>
<organism evidence="6">
    <name type="scientific">Ageratum yellow vein China virus</name>
    <dbReference type="NCBI Taxonomy" id="202567"/>
    <lineage>
        <taxon>Viruses</taxon>
        <taxon>Monodnaviria</taxon>
        <taxon>Shotokuvirae</taxon>
        <taxon>Cressdnaviricota</taxon>
        <taxon>Repensiviricetes</taxon>
        <taxon>Geplafuvirales</taxon>
        <taxon>Geminiviridae</taxon>
        <taxon>Begomovirus</taxon>
    </lineage>
</organism>
<evidence type="ECO:0000256" key="1">
    <source>
        <dbReference type="ARBA" id="ARBA00009424"/>
    </source>
</evidence>
<comment type="function">
    <text evidence="3">Increases viral DNA accumulation. Enhances infectivity and symptom expression.</text>
</comment>
<comment type="similarity">
    <text evidence="1 5">Belongs to the geminiviridae replication enhancer protein family.</text>
</comment>
<comment type="subunit">
    <text evidence="4 5">Homooligomer. Interacts with the replication-associated protein (REP). Interacts with host proliferating cell nuclear antigen (PCNA). Interacts with host retinoblastoma-related protein 1 (RBR1), and may thereby deregulate the host cell cycle. Oligomerization and interaction with PCNA are necessary for optimal replication enhancement.</text>
</comment>
<evidence type="ECO:0000313" key="6">
    <source>
        <dbReference type="EMBL" id="AHH24772.1"/>
    </source>
</evidence>
<keyword evidence="2 5" id="KW-0945">Host-virus interaction</keyword>
<dbReference type="GO" id="GO:0016032">
    <property type="term" value="P:viral process"/>
    <property type="evidence" value="ECO:0007669"/>
    <property type="project" value="InterPro"/>
</dbReference>
<dbReference type="Pfam" id="PF01407">
    <property type="entry name" value="Gemini_AL3"/>
    <property type="match status" value="1"/>
</dbReference>
<dbReference type="InterPro" id="IPR000657">
    <property type="entry name" value="Gemini_AL3"/>
</dbReference>
<evidence type="ECO:0000256" key="3">
    <source>
        <dbReference type="ARBA" id="ARBA00025603"/>
    </source>
</evidence>
<evidence type="ECO:0000256" key="4">
    <source>
        <dbReference type="ARBA" id="ARBA00025955"/>
    </source>
</evidence>